<evidence type="ECO:0000313" key="4">
    <source>
        <dbReference type="EMBL" id="KAJ7358831.1"/>
    </source>
</evidence>
<keyword evidence="2" id="KW-1015">Disulfide bond</keyword>
<keyword evidence="1" id="KW-0800">Toxin</keyword>
<keyword evidence="5" id="KW-1185">Reference proteome</keyword>
<feature type="disulfide bond" evidence="2">
    <location>
        <begin position="35"/>
        <end position="69"/>
    </location>
</feature>
<evidence type="ECO:0000313" key="5">
    <source>
        <dbReference type="Proteomes" id="UP001163046"/>
    </source>
</evidence>
<reference evidence="4" key="1">
    <citation type="submission" date="2023-01" db="EMBL/GenBank/DDBJ databases">
        <title>Genome assembly of the deep-sea coral Lophelia pertusa.</title>
        <authorList>
            <person name="Herrera S."/>
            <person name="Cordes E."/>
        </authorList>
    </citation>
    <scope>NUCLEOTIDE SEQUENCE</scope>
    <source>
        <strain evidence="4">USNM1676648</strain>
        <tissue evidence="4">Polyp</tissue>
    </source>
</reference>
<proteinExistence type="predicted"/>
<dbReference type="EMBL" id="MU827314">
    <property type="protein sequence ID" value="KAJ7358831.1"/>
    <property type="molecule type" value="Genomic_DNA"/>
</dbReference>
<feature type="disulfide bond" evidence="2">
    <location>
        <begin position="44"/>
        <end position="62"/>
    </location>
</feature>
<dbReference type="GO" id="GO:0090729">
    <property type="term" value="F:toxin activity"/>
    <property type="evidence" value="ECO:0007669"/>
    <property type="project" value="UniProtKB-KW"/>
</dbReference>
<dbReference type="OrthoDB" id="5781878at2759"/>
<gene>
    <name evidence="4" type="ORF">OS493_020666</name>
</gene>
<evidence type="ECO:0000259" key="3">
    <source>
        <dbReference type="PROSITE" id="PS51670"/>
    </source>
</evidence>
<protein>
    <recommendedName>
        <fullName evidence="3">ShKT domain-containing protein</fullName>
    </recommendedName>
</protein>
<sequence length="69" mass="7639">MAADSQCQQYLNNGFCSNPSVKKMCRKTCGICQDCKNMAADSQCQQYFNNGFCSNPSVKKMCRKTCGSC</sequence>
<dbReference type="Gene3D" id="1.10.10.1940">
    <property type="match status" value="1"/>
</dbReference>
<dbReference type="InterPro" id="IPR003582">
    <property type="entry name" value="ShKT_dom"/>
</dbReference>
<evidence type="ECO:0000256" key="2">
    <source>
        <dbReference type="PROSITE-ProRule" id="PRU01005"/>
    </source>
</evidence>
<dbReference type="AlphaFoldDB" id="A0A9X0CK15"/>
<accession>A0A9X0CK15</accession>
<feature type="domain" description="ShKT" evidence="3">
    <location>
        <begin position="35"/>
        <end position="69"/>
    </location>
</feature>
<dbReference type="Proteomes" id="UP001163046">
    <property type="component" value="Unassembled WGS sequence"/>
</dbReference>
<feature type="disulfide bond" evidence="2">
    <location>
        <begin position="53"/>
        <end position="66"/>
    </location>
</feature>
<evidence type="ECO:0000256" key="1">
    <source>
        <dbReference type="ARBA" id="ARBA00022656"/>
    </source>
</evidence>
<comment type="caution">
    <text evidence="4">The sequence shown here is derived from an EMBL/GenBank/DDBJ whole genome shotgun (WGS) entry which is preliminary data.</text>
</comment>
<dbReference type="Pfam" id="PF01549">
    <property type="entry name" value="ShK"/>
    <property type="match status" value="2"/>
</dbReference>
<organism evidence="4 5">
    <name type="scientific">Desmophyllum pertusum</name>
    <dbReference type="NCBI Taxonomy" id="174260"/>
    <lineage>
        <taxon>Eukaryota</taxon>
        <taxon>Metazoa</taxon>
        <taxon>Cnidaria</taxon>
        <taxon>Anthozoa</taxon>
        <taxon>Hexacorallia</taxon>
        <taxon>Scleractinia</taxon>
        <taxon>Caryophylliina</taxon>
        <taxon>Caryophylliidae</taxon>
        <taxon>Desmophyllum</taxon>
    </lineage>
</organism>
<name>A0A9X0CK15_9CNID</name>
<dbReference type="PROSITE" id="PS51670">
    <property type="entry name" value="SHKT"/>
    <property type="match status" value="1"/>
</dbReference>